<dbReference type="Gene3D" id="3.30.950.10">
    <property type="entry name" value="Methyltransferase, Cobalt-precorrin-4 Transmethylase, Domain 2"/>
    <property type="match status" value="1"/>
</dbReference>
<sequence>MKVSPKLTLVGAGPGDPDLITVKGLKAIAEADVVLYDALISEELLIYAPQRAVKLFVGKRAGYQSFKQDEINQLIISHAFQYGHVVRLKGGDPFVFGRASEEIEAAESFGIPVEVIPGLSSATAIPSQLQIPLTQRNVSRGFRVMTATTTDNELNEDINNVVKSNDTVIILMGLHKLEKIVQVYQDHAKGDLPAVIVQNGTLPDEKIVAGRVQDLVSLAKQEEIGAPAIIVIGESVEFFVKQRKAVVELAKL</sequence>
<dbReference type="GO" id="GO:0019354">
    <property type="term" value="P:siroheme biosynthetic process"/>
    <property type="evidence" value="ECO:0007669"/>
    <property type="project" value="InterPro"/>
</dbReference>
<dbReference type="OrthoDB" id="9815856at2"/>
<evidence type="ECO:0000256" key="7">
    <source>
        <dbReference type="ARBA" id="ARBA00025705"/>
    </source>
</evidence>
<keyword evidence="11" id="KW-1185">Reference proteome</keyword>
<dbReference type="InterPro" id="IPR050161">
    <property type="entry name" value="Siro_Cobalamin_biosynth"/>
</dbReference>
<accession>A0A1I2IQ41</accession>
<dbReference type="InterPro" id="IPR035996">
    <property type="entry name" value="4pyrrol_Methylase_sf"/>
</dbReference>
<dbReference type="PROSITE" id="PS00839">
    <property type="entry name" value="SUMT_1"/>
    <property type="match status" value="1"/>
</dbReference>
<dbReference type="FunFam" id="3.40.1010.10:FF:000001">
    <property type="entry name" value="Siroheme synthase"/>
    <property type="match status" value="1"/>
</dbReference>
<dbReference type="InterPro" id="IPR014777">
    <property type="entry name" value="4pyrrole_Mease_sub1"/>
</dbReference>
<dbReference type="AlphaFoldDB" id="A0A1I2IQ41"/>
<keyword evidence="6" id="KW-0627">Porphyrin biosynthesis</keyword>
<dbReference type="NCBIfam" id="NF004790">
    <property type="entry name" value="PRK06136.1"/>
    <property type="match status" value="1"/>
</dbReference>
<dbReference type="InterPro" id="IPR014776">
    <property type="entry name" value="4pyrrole_Mease_sub2"/>
</dbReference>
<dbReference type="InterPro" id="IPR000878">
    <property type="entry name" value="4pyrrol_Mease"/>
</dbReference>
<proteinExistence type="inferred from homology"/>
<feature type="domain" description="Tetrapyrrole methylase" evidence="9">
    <location>
        <begin position="6"/>
        <end position="215"/>
    </location>
</feature>
<dbReference type="Proteomes" id="UP000199513">
    <property type="component" value="Unassembled WGS sequence"/>
</dbReference>
<dbReference type="GO" id="GO:0004851">
    <property type="term" value="F:uroporphyrin-III C-methyltransferase activity"/>
    <property type="evidence" value="ECO:0007669"/>
    <property type="project" value="UniProtKB-EC"/>
</dbReference>
<evidence type="ECO:0000256" key="5">
    <source>
        <dbReference type="ARBA" id="ARBA00022691"/>
    </source>
</evidence>
<evidence type="ECO:0000256" key="2">
    <source>
        <dbReference type="ARBA" id="ARBA00012162"/>
    </source>
</evidence>
<evidence type="ECO:0000256" key="6">
    <source>
        <dbReference type="ARBA" id="ARBA00023244"/>
    </source>
</evidence>
<evidence type="ECO:0000256" key="3">
    <source>
        <dbReference type="ARBA" id="ARBA00022603"/>
    </source>
</evidence>
<dbReference type="EC" id="2.1.1.107" evidence="2"/>
<name>A0A1I2IQ41_9BACT</name>
<gene>
    <name evidence="10" type="ORF">SAMN04488541_103427</name>
</gene>
<dbReference type="GO" id="GO:0032259">
    <property type="term" value="P:methylation"/>
    <property type="evidence" value="ECO:0007669"/>
    <property type="project" value="UniProtKB-KW"/>
</dbReference>
<dbReference type="Gene3D" id="3.40.1010.10">
    <property type="entry name" value="Cobalt-precorrin-4 Transmethylase, Domain 1"/>
    <property type="match status" value="1"/>
</dbReference>
<evidence type="ECO:0000256" key="1">
    <source>
        <dbReference type="ARBA" id="ARBA00005879"/>
    </source>
</evidence>
<evidence type="ECO:0000259" key="9">
    <source>
        <dbReference type="Pfam" id="PF00590"/>
    </source>
</evidence>
<organism evidence="10 11">
    <name type="scientific">Thermoflexibacter ruber</name>
    <dbReference type="NCBI Taxonomy" id="1003"/>
    <lineage>
        <taxon>Bacteria</taxon>
        <taxon>Pseudomonadati</taxon>
        <taxon>Bacteroidota</taxon>
        <taxon>Cytophagia</taxon>
        <taxon>Cytophagales</taxon>
        <taxon>Thermoflexibacteraceae</taxon>
        <taxon>Thermoflexibacter</taxon>
    </lineage>
</organism>
<dbReference type="InterPro" id="IPR003043">
    <property type="entry name" value="Uropor_MeTrfase_CS"/>
</dbReference>
<dbReference type="PANTHER" id="PTHR45790">
    <property type="entry name" value="SIROHEME SYNTHASE-RELATED"/>
    <property type="match status" value="1"/>
</dbReference>
<evidence type="ECO:0000313" key="10">
    <source>
        <dbReference type="EMBL" id="SFF43768.1"/>
    </source>
</evidence>
<dbReference type="SUPFAM" id="SSF53790">
    <property type="entry name" value="Tetrapyrrole methylase"/>
    <property type="match status" value="1"/>
</dbReference>
<evidence type="ECO:0000256" key="8">
    <source>
        <dbReference type="RuleBase" id="RU003960"/>
    </source>
</evidence>
<dbReference type="CDD" id="cd11642">
    <property type="entry name" value="SUMT"/>
    <property type="match status" value="1"/>
</dbReference>
<dbReference type="PROSITE" id="PS00840">
    <property type="entry name" value="SUMT_2"/>
    <property type="match status" value="1"/>
</dbReference>
<dbReference type="PANTHER" id="PTHR45790:SF3">
    <property type="entry name" value="S-ADENOSYL-L-METHIONINE-DEPENDENT UROPORPHYRINOGEN III METHYLTRANSFERASE, CHLOROPLASTIC"/>
    <property type="match status" value="1"/>
</dbReference>
<keyword evidence="3 8" id="KW-0489">Methyltransferase</keyword>
<keyword evidence="4 8" id="KW-0808">Transferase</keyword>
<dbReference type="EMBL" id="FONY01000034">
    <property type="protein sequence ID" value="SFF43768.1"/>
    <property type="molecule type" value="Genomic_DNA"/>
</dbReference>
<evidence type="ECO:0000256" key="4">
    <source>
        <dbReference type="ARBA" id="ARBA00022679"/>
    </source>
</evidence>
<comment type="pathway">
    <text evidence="7">Porphyrin-containing compound metabolism; siroheme biosynthesis; precorrin-2 from uroporphyrinogen III: step 1/1.</text>
</comment>
<protein>
    <recommendedName>
        <fullName evidence="2">uroporphyrinogen-III C-methyltransferase</fullName>
        <ecNumber evidence="2">2.1.1.107</ecNumber>
    </recommendedName>
</protein>
<comment type="similarity">
    <text evidence="1 8">Belongs to the precorrin methyltransferase family.</text>
</comment>
<keyword evidence="5" id="KW-0949">S-adenosyl-L-methionine</keyword>
<evidence type="ECO:0000313" key="11">
    <source>
        <dbReference type="Proteomes" id="UP000199513"/>
    </source>
</evidence>
<reference evidence="10 11" key="1">
    <citation type="submission" date="2016-10" db="EMBL/GenBank/DDBJ databases">
        <authorList>
            <person name="de Groot N.N."/>
        </authorList>
    </citation>
    <scope>NUCLEOTIDE SEQUENCE [LARGE SCALE GENOMIC DNA]</scope>
    <source>
        <strain>GEY</strain>
        <strain evidence="11">DSM 9560</strain>
    </source>
</reference>
<dbReference type="Pfam" id="PF00590">
    <property type="entry name" value="TP_methylase"/>
    <property type="match status" value="1"/>
</dbReference>
<dbReference type="NCBIfam" id="TIGR01469">
    <property type="entry name" value="cobA_cysG_Cterm"/>
    <property type="match status" value="1"/>
</dbReference>
<dbReference type="STRING" id="1003.SAMN04488541_103427"/>
<dbReference type="InterPro" id="IPR006366">
    <property type="entry name" value="CobA/CysG_C"/>
</dbReference>
<dbReference type="RefSeq" id="WP_091548651.1">
    <property type="nucleotide sequence ID" value="NZ_FONY01000034.1"/>
</dbReference>